<feature type="transmembrane region" description="Helical" evidence="1">
    <location>
        <begin position="265"/>
        <end position="285"/>
    </location>
</feature>
<feature type="transmembrane region" description="Helical" evidence="1">
    <location>
        <begin position="162"/>
        <end position="181"/>
    </location>
</feature>
<feature type="transmembrane region" description="Helical" evidence="1">
    <location>
        <begin position="120"/>
        <end position="141"/>
    </location>
</feature>
<dbReference type="AlphaFoldDB" id="A0A1H0SS55"/>
<organism evidence="2 3">
    <name type="scientific">Paracidovorax cattleyae</name>
    <dbReference type="NCBI Taxonomy" id="80868"/>
    <lineage>
        <taxon>Bacteria</taxon>
        <taxon>Pseudomonadati</taxon>
        <taxon>Pseudomonadota</taxon>
        <taxon>Betaproteobacteria</taxon>
        <taxon>Burkholderiales</taxon>
        <taxon>Comamonadaceae</taxon>
        <taxon>Paracidovorax</taxon>
    </lineage>
</organism>
<keyword evidence="2" id="KW-0808">Transferase</keyword>
<sequence>MAPRRLLPLFSIDFFGTERVNPPTPAIVTQDAVRPLPRWALLLLCLAYVVPGFVARSPWKNADVTAFGYMMELARGNTPWMSPTLGGMAPDTDGLLPYWLGALAVRAAPGWLSAEMATRLPFVALLVLTLVATWWGMYHLARSPGAQPVAFAFGGEASPSDYARAMADGALLALLACLGLAQLSHEVTSYLSQLACTALLFFAAACLPRRPLIALAAATLGLLGLALSGAPTMAALLGGGGALLVACTARDPGERDRQAPSRRGWLWGLALAVPVLLVAALSTALDLWRWRIVQEGEAKEWASLVRLLIWFSWPAWPLALWTIWRWRRQILSRTLHRHLLLPLWFVGVTVAGALTTSPADRALLLGLPALATLAAFALPTLRRAIASLIDWFTLLFFSVSAITIWVIWISLQTGVPAKPAANVARLAPGFVVEFSPVAFALALAATAAWCALAWWRASRNRAEIWKSLVLPASGATLGWLLLMTLFLPLLDYGRSYRPQMENLARVLGPEPGCLLAYGLSRAQIAGLQSHGGWSIQPVALPSEVRSSRCEWLVADAAVQATVRELTRGSGWHRTAVLPRPTDKNDQLLVLRREPTAAGQP</sequence>
<accession>A0A1H0SS55</accession>
<evidence type="ECO:0000313" key="3">
    <source>
        <dbReference type="Proteomes" id="UP000199317"/>
    </source>
</evidence>
<keyword evidence="1" id="KW-0812">Transmembrane</keyword>
<evidence type="ECO:0000256" key="1">
    <source>
        <dbReference type="SAM" id="Phobius"/>
    </source>
</evidence>
<name>A0A1H0SS55_9BURK</name>
<gene>
    <name evidence="2" type="ORF">SAMN04489708_11343</name>
</gene>
<proteinExistence type="predicted"/>
<keyword evidence="1" id="KW-0472">Membrane</keyword>
<feature type="transmembrane region" description="Helical" evidence="1">
    <location>
        <begin position="362"/>
        <end position="381"/>
    </location>
</feature>
<feature type="transmembrane region" description="Helical" evidence="1">
    <location>
        <begin position="305"/>
        <end position="326"/>
    </location>
</feature>
<keyword evidence="3" id="KW-1185">Reference proteome</keyword>
<feature type="transmembrane region" description="Helical" evidence="1">
    <location>
        <begin position="187"/>
        <end position="205"/>
    </location>
</feature>
<dbReference type="Proteomes" id="UP000199317">
    <property type="component" value="Unassembled WGS sequence"/>
</dbReference>
<feature type="transmembrane region" description="Helical" evidence="1">
    <location>
        <begin position="388"/>
        <end position="411"/>
    </location>
</feature>
<keyword evidence="1" id="KW-1133">Transmembrane helix</keyword>
<dbReference type="EMBL" id="FNJL01000013">
    <property type="protein sequence ID" value="SDP44607.1"/>
    <property type="molecule type" value="Genomic_DNA"/>
</dbReference>
<dbReference type="GO" id="GO:0016740">
    <property type="term" value="F:transferase activity"/>
    <property type="evidence" value="ECO:0007669"/>
    <property type="project" value="UniProtKB-KW"/>
</dbReference>
<feature type="transmembrane region" description="Helical" evidence="1">
    <location>
        <begin position="338"/>
        <end position="356"/>
    </location>
</feature>
<reference evidence="3" key="1">
    <citation type="submission" date="2016-10" db="EMBL/GenBank/DDBJ databases">
        <authorList>
            <person name="Varghese N."/>
            <person name="Submissions S."/>
        </authorList>
    </citation>
    <scope>NUCLEOTIDE SEQUENCE [LARGE SCALE GENOMIC DNA]</scope>
    <source>
        <strain evidence="3">DSM 17101</strain>
    </source>
</reference>
<feature type="transmembrane region" description="Helical" evidence="1">
    <location>
        <begin position="431"/>
        <end position="455"/>
    </location>
</feature>
<feature type="transmembrane region" description="Helical" evidence="1">
    <location>
        <begin position="39"/>
        <end position="59"/>
    </location>
</feature>
<evidence type="ECO:0000313" key="2">
    <source>
        <dbReference type="EMBL" id="SDP44607.1"/>
    </source>
</evidence>
<protein>
    <submittedName>
        <fullName evidence="2">4-amino-4-deoxy-L-arabinose transferase</fullName>
    </submittedName>
</protein>
<feature type="transmembrane region" description="Helical" evidence="1">
    <location>
        <begin position="467"/>
        <end position="490"/>
    </location>
</feature>